<evidence type="ECO:0000313" key="2">
    <source>
        <dbReference type="Proteomes" id="UP001057402"/>
    </source>
</evidence>
<accession>A0ACB9QX72</accession>
<dbReference type="Proteomes" id="UP001057402">
    <property type="component" value="Chromosome 5"/>
</dbReference>
<sequence>MPRKRTKRTAVSRSAAASSVPREDEDNKPAQDLFDLEVERRVAAIRAIRDVEIDTLLTELRLLRSCLKVEQLDAIAFQFLGGILPNADPCEDGLFNVNLGGKDEMTSRDDAEERILASMCFRHRLAAFSGFKGHEFQSGAGRAGALGIENLQMHDFVLDEQMENHMLGLPESLRTPGFASQRLSIGMTPKTLRLPKPGEMLLSVHGSPLGVYKEENLEMESINETDEG</sequence>
<keyword evidence="2" id="KW-1185">Reference proteome</keyword>
<organism evidence="1 2">
    <name type="scientific">Melastoma candidum</name>
    <dbReference type="NCBI Taxonomy" id="119954"/>
    <lineage>
        <taxon>Eukaryota</taxon>
        <taxon>Viridiplantae</taxon>
        <taxon>Streptophyta</taxon>
        <taxon>Embryophyta</taxon>
        <taxon>Tracheophyta</taxon>
        <taxon>Spermatophyta</taxon>
        <taxon>Magnoliopsida</taxon>
        <taxon>eudicotyledons</taxon>
        <taxon>Gunneridae</taxon>
        <taxon>Pentapetalae</taxon>
        <taxon>rosids</taxon>
        <taxon>malvids</taxon>
        <taxon>Myrtales</taxon>
        <taxon>Melastomataceae</taxon>
        <taxon>Melastomatoideae</taxon>
        <taxon>Melastomateae</taxon>
        <taxon>Melastoma</taxon>
    </lineage>
</organism>
<dbReference type="EMBL" id="CM042884">
    <property type="protein sequence ID" value="KAI4371244.1"/>
    <property type="molecule type" value="Genomic_DNA"/>
</dbReference>
<gene>
    <name evidence="1" type="ORF">MLD38_019506</name>
</gene>
<name>A0ACB9QX72_9MYRT</name>
<evidence type="ECO:0000313" key="1">
    <source>
        <dbReference type="EMBL" id="KAI4371244.1"/>
    </source>
</evidence>
<proteinExistence type="predicted"/>
<protein>
    <submittedName>
        <fullName evidence="1">Uncharacterized protein</fullName>
    </submittedName>
</protein>
<reference evidence="2" key="1">
    <citation type="journal article" date="2023" name="Front. Plant Sci.">
        <title>Chromosomal-level genome assembly of Melastoma candidum provides insights into trichome evolution.</title>
        <authorList>
            <person name="Zhong Y."/>
            <person name="Wu W."/>
            <person name="Sun C."/>
            <person name="Zou P."/>
            <person name="Liu Y."/>
            <person name="Dai S."/>
            <person name="Zhou R."/>
        </authorList>
    </citation>
    <scope>NUCLEOTIDE SEQUENCE [LARGE SCALE GENOMIC DNA]</scope>
</reference>
<comment type="caution">
    <text evidence="1">The sequence shown here is derived from an EMBL/GenBank/DDBJ whole genome shotgun (WGS) entry which is preliminary data.</text>
</comment>